<evidence type="ECO:0000256" key="1">
    <source>
        <dbReference type="SAM" id="SignalP"/>
    </source>
</evidence>
<gene>
    <name evidence="2" type="primary">HaOG208726</name>
    <name evidence="2" type="ORF">B5X24_HaOG208726</name>
</gene>
<sequence length="114" mass="12753">MAHIQNLLIFVALCYLAVSFTEASEGGLHLHIGGSMEMPRQKRHNHNHNHKDNDDSDVEWIACDYSLRPRMRCHDCHTRLICKKVGGLLLHCPTVGAPYCNNGLCSPEPSTECA</sequence>
<feature type="signal peptide" evidence="1">
    <location>
        <begin position="1"/>
        <end position="23"/>
    </location>
</feature>
<reference evidence="2 3" key="1">
    <citation type="journal article" date="2017" name="BMC Biol.">
        <title>Genomic innovations, transcriptional plasticity and gene loss underlying the evolution and divergence of two highly polyphagous and invasive Helicoverpa pest species.</title>
        <authorList>
            <person name="Pearce S.L."/>
            <person name="Clarke D.F."/>
            <person name="East P.D."/>
            <person name="Elfekih S."/>
            <person name="Gordon K.H."/>
            <person name="Jermiin L.S."/>
            <person name="McGaughran A."/>
            <person name="Oakeshott J.G."/>
            <person name="Papanikolaou A."/>
            <person name="Perera O.P."/>
            <person name="Rane R.V."/>
            <person name="Richards S."/>
            <person name="Tay W.T."/>
            <person name="Walsh T.K."/>
            <person name="Anderson A."/>
            <person name="Anderson C.J."/>
            <person name="Asgari S."/>
            <person name="Board P.G."/>
            <person name="Bretschneider A."/>
            <person name="Campbell P.M."/>
            <person name="Chertemps T."/>
            <person name="Christeller J.T."/>
            <person name="Coppin C.W."/>
            <person name="Downes S.J."/>
            <person name="Duan G."/>
            <person name="Farnsworth C.A."/>
            <person name="Good R.T."/>
            <person name="Han L.B."/>
            <person name="Han Y.C."/>
            <person name="Hatje K."/>
            <person name="Horne I."/>
            <person name="Huang Y.P."/>
            <person name="Hughes D.S."/>
            <person name="Jacquin-Joly E."/>
            <person name="James W."/>
            <person name="Jhangiani S."/>
            <person name="Kollmar M."/>
            <person name="Kuwar S.S."/>
            <person name="Li S."/>
            <person name="Liu N.Y."/>
            <person name="Maibeche M.T."/>
            <person name="Miller J.R."/>
            <person name="Montagne N."/>
            <person name="Perry T."/>
            <person name="Qu J."/>
            <person name="Song S.V."/>
            <person name="Sutton G.G."/>
            <person name="Vogel H."/>
            <person name="Walenz B.P."/>
            <person name="Xu W."/>
            <person name="Zhang H.J."/>
            <person name="Zou Z."/>
            <person name="Batterham P."/>
            <person name="Edwards O.R."/>
            <person name="Feyereisen R."/>
            <person name="Gibbs R.A."/>
            <person name="Heckel D.G."/>
            <person name="McGrath A."/>
            <person name="Robin C."/>
            <person name="Scherer S.E."/>
            <person name="Worley K.C."/>
            <person name="Wu Y.D."/>
        </authorList>
    </citation>
    <scope>NUCLEOTIDE SEQUENCE [LARGE SCALE GENOMIC DNA]</scope>
    <source>
        <strain evidence="2">Harm_GR_Male_#8</strain>
        <tissue evidence="2">Whole organism</tissue>
    </source>
</reference>
<dbReference type="AlphaFoldDB" id="A0A2W1BFG3"/>
<dbReference type="OrthoDB" id="7489034at2759"/>
<protein>
    <submittedName>
        <fullName evidence="2">Uncharacterized protein</fullName>
    </submittedName>
</protein>
<feature type="chain" id="PRO_5016081495" evidence="1">
    <location>
        <begin position="24"/>
        <end position="114"/>
    </location>
</feature>
<name>A0A2W1BFG3_HELAM</name>
<evidence type="ECO:0000313" key="3">
    <source>
        <dbReference type="Proteomes" id="UP000249218"/>
    </source>
</evidence>
<dbReference type="Proteomes" id="UP000249218">
    <property type="component" value="Unassembled WGS sequence"/>
</dbReference>
<evidence type="ECO:0000313" key="2">
    <source>
        <dbReference type="EMBL" id="PZC73849.1"/>
    </source>
</evidence>
<dbReference type="EMBL" id="KZ150082">
    <property type="protein sequence ID" value="PZC73849.1"/>
    <property type="molecule type" value="Genomic_DNA"/>
</dbReference>
<organism evidence="2 3">
    <name type="scientific">Helicoverpa armigera</name>
    <name type="common">Cotton bollworm</name>
    <name type="synonym">Heliothis armigera</name>
    <dbReference type="NCBI Taxonomy" id="29058"/>
    <lineage>
        <taxon>Eukaryota</taxon>
        <taxon>Metazoa</taxon>
        <taxon>Ecdysozoa</taxon>
        <taxon>Arthropoda</taxon>
        <taxon>Hexapoda</taxon>
        <taxon>Insecta</taxon>
        <taxon>Pterygota</taxon>
        <taxon>Neoptera</taxon>
        <taxon>Endopterygota</taxon>
        <taxon>Lepidoptera</taxon>
        <taxon>Glossata</taxon>
        <taxon>Ditrysia</taxon>
        <taxon>Noctuoidea</taxon>
        <taxon>Noctuidae</taxon>
        <taxon>Heliothinae</taxon>
        <taxon>Helicoverpa</taxon>
    </lineage>
</organism>
<proteinExistence type="predicted"/>
<keyword evidence="1" id="KW-0732">Signal</keyword>
<keyword evidence="3" id="KW-1185">Reference proteome</keyword>
<accession>A0A2W1BFG3</accession>